<evidence type="ECO:0000256" key="1">
    <source>
        <dbReference type="ARBA" id="ARBA00010429"/>
    </source>
</evidence>
<dbReference type="HOGENOM" id="CLU_015667_2_3_0"/>
<evidence type="ECO:0000256" key="4">
    <source>
        <dbReference type="ARBA" id="ARBA00022723"/>
    </source>
</evidence>
<organism evidence="10 11">
    <name type="scientific">Koribacter versatilis (strain Ellin345)</name>
    <dbReference type="NCBI Taxonomy" id="204669"/>
    <lineage>
        <taxon>Bacteria</taxon>
        <taxon>Pseudomonadati</taxon>
        <taxon>Acidobacteriota</taxon>
        <taxon>Terriglobia</taxon>
        <taxon>Terriglobales</taxon>
        <taxon>Candidatus Korobacteraceae</taxon>
        <taxon>Candidatus Korobacter</taxon>
    </lineage>
</organism>
<dbReference type="Gene3D" id="3.90.480.20">
    <property type="match status" value="1"/>
</dbReference>
<dbReference type="InterPro" id="IPR045854">
    <property type="entry name" value="NO2/SO3_Rdtase_4Fe4S_sf"/>
</dbReference>
<dbReference type="Gene3D" id="3.30.413.10">
    <property type="entry name" value="Sulfite Reductase Hemoprotein, domain 1"/>
    <property type="match status" value="2"/>
</dbReference>
<dbReference type="SUPFAM" id="SSF56014">
    <property type="entry name" value="Nitrite and sulphite reductase 4Fe-4S domain-like"/>
    <property type="match status" value="2"/>
</dbReference>
<keyword evidence="4" id="KW-0479">Metal-binding</keyword>
<keyword evidence="5" id="KW-0560">Oxidoreductase</keyword>
<dbReference type="Pfam" id="PF01077">
    <property type="entry name" value="NIR_SIR"/>
    <property type="match status" value="2"/>
</dbReference>
<dbReference type="PANTHER" id="PTHR32439:SF0">
    <property type="entry name" value="FERREDOXIN--NITRITE REDUCTASE, CHLOROPLASTIC"/>
    <property type="match status" value="1"/>
</dbReference>
<evidence type="ECO:0000256" key="3">
    <source>
        <dbReference type="ARBA" id="ARBA00022617"/>
    </source>
</evidence>
<dbReference type="Pfam" id="PF03460">
    <property type="entry name" value="NIR_SIR_ferr"/>
    <property type="match status" value="2"/>
</dbReference>
<evidence type="ECO:0000259" key="9">
    <source>
        <dbReference type="Pfam" id="PF03460"/>
    </source>
</evidence>
<evidence type="ECO:0000256" key="5">
    <source>
        <dbReference type="ARBA" id="ARBA00023002"/>
    </source>
</evidence>
<keyword evidence="3" id="KW-0349">Heme</keyword>
<dbReference type="GO" id="GO:0020037">
    <property type="term" value="F:heme binding"/>
    <property type="evidence" value="ECO:0007669"/>
    <property type="project" value="InterPro"/>
</dbReference>
<evidence type="ECO:0000256" key="6">
    <source>
        <dbReference type="ARBA" id="ARBA00023004"/>
    </source>
</evidence>
<feature type="domain" description="Nitrite/sulphite reductase 4Fe-4S" evidence="8">
    <location>
        <begin position="404"/>
        <end position="527"/>
    </location>
</feature>
<evidence type="ECO:0000313" key="11">
    <source>
        <dbReference type="Proteomes" id="UP000002432"/>
    </source>
</evidence>
<accession>Q1IP26</accession>
<dbReference type="PANTHER" id="PTHR32439">
    <property type="entry name" value="FERREDOXIN--NITRITE REDUCTASE, CHLOROPLASTIC"/>
    <property type="match status" value="1"/>
</dbReference>
<keyword evidence="11" id="KW-1185">Reference proteome</keyword>
<dbReference type="PRINTS" id="PR00397">
    <property type="entry name" value="SIROHAEM"/>
</dbReference>
<dbReference type="GO" id="GO:0016491">
    <property type="term" value="F:oxidoreductase activity"/>
    <property type="evidence" value="ECO:0007669"/>
    <property type="project" value="UniProtKB-KW"/>
</dbReference>
<proteinExistence type="inferred from homology"/>
<dbReference type="GO" id="GO:0046872">
    <property type="term" value="F:metal ion binding"/>
    <property type="evidence" value="ECO:0007669"/>
    <property type="project" value="UniProtKB-KW"/>
</dbReference>
<dbReference type="SUPFAM" id="SSF55124">
    <property type="entry name" value="Nitrite/Sulfite reductase N-terminal domain-like"/>
    <property type="match status" value="2"/>
</dbReference>
<dbReference type="PROSITE" id="PS00365">
    <property type="entry name" value="NIR_SIR"/>
    <property type="match status" value="2"/>
</dbReference>
<feature type="domain" description="Nitrite/Sulfite reductase ferredoxin-like" evidence="9">
    <location>
        <begin position="76"/>
        <end position="135"/>
    </location>
</feature>
<sequence length="567" mass="62629">MPEVAQETKAQRVERLKREKNAWERIDEIRTFAREGWDSIPPEWLGTYFRSWGVYTQGDGVGAVGGKGGEGRAVPFFMVRIRIPNGILTTSQLRVIADVSRRYARGIADITVRQNVQLHWVKIEDLPDLLAALENAGLTTLGACGDVTRNITGCPLAGVDGDEIFDASPIALELNRLFVGNAEFYNLPRKFKISITGCRHWCTYPEINDVGLTAVIRRRNGVEEKGFSIRVGGGLSTQPFLGVRLNAFVPYDKAVVTARTIAEIFRDQTVLRESREQARLKFLFLKHGWSADAMLAEVERRLSFHFDPAEPEDLVGDEFRDHIGIHPQRQPGLSYVGASVLRGRTGADQLSAVADLADRYGNGEIRTTTMQNLIFVNVPSAQTGRLAAELEALGLQVEPSPFWRGAVACTGTEFCKLAITETKSFTRWLVDELEERAPEFTEPLRINVTGCPNSCGQHWISDLGLEGKKLKVNGVMQDAYYFCVGGAVGLHQAIARPVGYRCLATDVPDAIARLLSRYLDDKHEAKSLREFLGRHTIDDIRGFLAGTSITGVPRDVAAGPVPHGVEG</sequence>
<evidence type="ECO:0000259" key="8">
    <source>
        <dbReference type="Pfam" id="PF01077"/>
    </source>
</evidence>
<dbReference type="InterPro" id="IPR006066">
    <property type="entry name" value="NO2/SO3_Rdtase_FeS/sirohaem_BS"/>
</dbReference>
<evidence type="ECO:0000256" key="7">
    <source>
        <dbReference type="ARBA" id="ARBA00023014"/>
    </source>
</evidence>
<comment type="similarity">
    <text evidence="1">Belongs to the nitrite and sulfite reductase 4Fe-4S domain family.</text>
</comment>
<dbReference type="InterPro" id="IPR051329">
    <property type="entry name" value="NIR_SIR_4Fe-4S"/>
</dbReference>
<evidence type="ECO:0000313" key="10">
    <source>
        <dbReference type="EMBL" id="ABF41374.1"/>
    </source>
</evidence>
<dbReference type="eggNOG" id="COG0155">
    <property type="taxonomic scope" value="Bacteria"/>
</dbReference>
<keyword evidence="6" id="KW-0408">Iron</keyword>
<evidence type="ECO:0000256" key="2">
    <source>
        <dbReference type="ARBA" id="ARBA00022485"/>
    </source>
</evidence>
<keyword evidence="7" id="KW-0411">Iron-sulfur</keyword>
<dbReference type="KEGG" id="aba:Acid345_2373"/>
<dbReference type="STRING" id="204669.Acid345_2373"/>
<dbReference type="EMBL" id="CP000360">
    <property type="protein sequence ID" value="ABF41374.1"/>
    <property type="molecule type" value="Genomic_DNA"/>
</dbReference>
<reference evidence="10 11" key="1">
    <citation type="journal article" date="2009" name="Appl. Environ. Microbiol.">
        <title>Three genomes from the phylum Acidobacteria provide insight into the lifestyles of these microorganisms in soils.</title>
        <authorList>
            <person name="Ward N.L."/>
            <person name="Challacombe J.F."/>
            <person name="Janssen P.H."/>
            <person name="Henrissat B."/>
            <person name="Coutinho P.M."/>
            <person name="Wu M."/>
            <person name="Xie G."/>
            <person name="Haft D.H."/>
            <person name="Sait M."/>
            <person name="Badger J."/>
            <person name="Barabote R.D."/>
            <person name="Bradley B."/>
            <person name="Brettin T.S."/>
            <person name="Brinkac L.M."/>
            <person name="Bruce D."/>
            <person name="Creasy T."/>
            <person name="Daugherty S.C."/>
            <person name="Davidsen T.M."/>
            <person name="DeBoy R.T."/>
            <person name="Detter J.C."/>
            <person name="Dodson R.J."/>
            <person name="Durkin A.S."/>
            <person name="Ganapathy A."/>
            <person name="Gwinn-Giglio M."/>
            <person name="Han C.S."/>
            <person name="Khouri H."/>
            <person name="Kiss H."/>
            <person name="Kothari S.P."/>
            <person name="Madupu R."/>
            <person name="Nelson K.E."/>
            <person name="Nelson W.C."/>
            <person name="Paulsen I."/>
            <person name="Penn K."/>
            <person name="Ren Q."/>
            <person name="Rosovitz M.J."/>
            <person name="Selengut J.D."/>
            <person name="Shrivastava S."/>
            <person name="Sullivan S.A."/>
            <person name="Tapia R."/>
            <person name="Thompson L.S."/>
            <person name="Watkins K.L."/>
            <person name="Yang Q."/>
            <person name="Yu C."/>
            <person name="Zafar N."/>
            <person name="Zhou L."/>
            <person name="Kuske C.R."/>
        </authorList>
    </citation>
    <scope>NUCLEOTIDE SEQUENCE [LARGE SCALE GENOMIC DNA]</scope>
    <source>
        <strain evidence="10 11">Ellin345</strain>
    </source>
</reference>
<feature type="domain" description="Nitrite/sulphite reductase 4Fe-4S" evidence="8">
    <location>
        <begin position="145"/>
        <end position="303"/>
    </location>
</feature>
<dbReference type="InterPro" id="IPR036136">
    <property type="entry name" value="Nit/Sulf_reduc_fer-like_dom_sf"/>
</dbReference>
<dbReference type="GO" id="GO:0051539">
    <property type="term" value="F:4 iron, 4 sulfur cluster binding"/>
    <property type="evidence" value="ECO:0007669"/>
    <property type="project" value="UniProtKB-KW"/>
</dbReference>
<protein>
    <submittedName>
        <fullName evidence="10">Nitrite/sulfite reductase, hemoprotein beta-component, ferrodoxin-like protein</fullName>
    </submittedName>
</protein>
<dbReference type="OrthoDB" id="9803707at2"/>
<gene>
    <name evidence="10" type="ordered locus">Acid345_2373</name>
</gene>
<dbReference type="RefSeq" id="WP_011523175.1">
    <property type="nucleotide sequence ID" value="NC_008009.1"/>
</dbReference>
<dbReference type="InterPro" id="IPR006067">
    <property type="entry name" value="NO2/SO3_Rdtase_4Fe4S_dom"/>
</dbReference>
<keyword evidence="2" id="KW-0004">4Fe-4S</keyword>
<dbReference type="AlphaFoldDB" id="Q1IP26"/>
<dbReference type="Proteomes" id="UP000002432">
    <property type="component" value="Chromosome"/>
</dbReference>
<feature type="domain" description="Nitrite/Sulfite reductase ferredoxin-like" evidence="9">
    <location>
        <begin position="326"/>
        <end position="392"/>
    </location>
</feature>
<name>Q1IP26_KORVE</name>
<dbReference type="InterPro" id="IPR005117">
    <property type="entry name" value="NiRdtase/SiRdtase_haem-b_fer"/>
</dbReference>
<dbReference type="EnsemblBacteria" id="ABF41374">
    <property type="protein sequence ID" value="ABF41374"/>
    <property type="gene ID" value="Acid345_2373"/>
</dbReference>